<proteinExistence type="predicted"/>
<evidence type="ECO:0000256" key="2">
    <source>
        <dbReference type="ARBA" id="ARBA00022771"/>
    </source>
</evidence>
<evidence type="ECO:0000256" key="3">
    <source>
        <dbReference type="ARBA" id="ARBA00022786"/>
    </source>
</evidence>
<evidence type="ECO:0000259" key="5">
    <source>
        <dbReference type="Pfam" id="PF01485"/>
    </source>
</evidence>
<keyword evidence="2" id="KW-0863">Zinc-finger</keyword>
<dbReference type="EMBL" id="CDMZ01002696">
    <property type="protein sequence ID" value="CEM43491.1"/>
    <property type="molecule type" value="Genomic_DNA"/>
</dbReference>
<keyword evidence="1" id="KW-0479">Metal-binding</keyword>
<sequence>MTCLLCMSEVDDEFVRVCLSSAAPGQLLLGLYERWALAVGLSRLMDTGEAVLECPTPDCGFRYTLYEGDLSRKRDHEPPSAYSFRRFMWKPLELDGREGGGDARKFECPKCRAASCILCRAWWGVRAEEAHDGKSCVRFGNSLMDYDTVGRMQDCKQYPNAASLHDLVERGDDVGGTSEREIRRIREVAVRRA</sequence>
<evidence type="ECO:0000256" key="1">
    <source>
        <dbReference type="ARBA" id="ARBA00022723"/>
    </source>
</evidence>
<accession>A0A0G4HHQ6</accession>
<dbReference type="VEuPathDB" id="CryptoDB:Cvel_27564"/>
<name>A0A0G4HHQ6_9ALVE</name>
<feature type="domain" description="IBR" evidence="5">
    <location>
        <begin position="45"/>
        <end position="136"/>
    </location>
</feature>
<gene>
    <name evidence="6" type="ORF">Cvel_27564</name>
</gene>
<evidence type="ECO:0000256" key="4">
    <source>
        <dbReference type="ARBA" id="ARBA00022833"/>
    </source>
</evidence>
<organism evidence="6">
    <name type="scientific">Chromera velia CCMP2878</name>
    <dbReference type="NCBI Taxonomy" id="1169474"/>
    <lineage>
        <taxon>Eukaryota</taxon>
        <taxon>Sar</taxon>
        <taxon>Alveolata</taxon>
        <taxon>Colpodellida</taxon>
        <taxon>Chromeraceae</taxon>
        <taxon>Chromera</taxon>
    </lineage>
</organism>
<dbReference type="AlphaFoldDB" id="A0A0G4HHQ6"/>
<dbReference type="Pfam" id="PF01485">
    <property type="entry name" value="IBR"/>
    <property type="match status" value="1"/>
</dbReference>
<keyword evidence="4" id="KW-0862">Zinc</keyword>
<evidence type="ECO:0000313" key="6">
    <source>
        <dbReference type="EMBL" id="CEM43491.1"/>
    </source>
</evidence>
<reference evidence="6" key="1">
    <citation type="submission" date="2014-11" db="EMBL/GenBank/DDBJ databases">
        <authorList>
            <person name="Otto D Thomas"/>
            <person name="Naeem Raeece"/>
        </authorList>
    </citation>
    <scope>NUCLEOTIDE SEQUENCE</scope>
</reference>
<keyword evidence="3" id="KW-0833">Ubl conjugation pathway</keyword>
<dbReference type="InterPro" id="IPR002867">
    <property type="entry name" value="IBR_dom"/>
</dbReference>
<dbReference type="GO" id="GO:0008270">
    <property type="term" value="F:zinc ion binding"/>
    <property type="evidence" value="ECO:0007669"/>
    <property type="project" value="UniProtKB-KW"/>
</dbReference>
<protein>
    <recommendedName>
        <fullName evidence="5">IBR domain-containing protein</fullName>
    </recommendedName>
</protein>